<dbReference type="Proteomes" id="UP000480178">
    <property type="component" value="Chromosome"/>
</dbReference>
<evidence type="ECO:0008006" key="4">
    <source>
        <dbReference type="Google" id="ProtNLM"/>
    </source>
</evidence>
<protein>
    <recommendedName>
        <fullName evidence="4">Chloride channel protein</fullName>
    </recommendedName>
</protein>
<name>A0A6C0GR04_9BACT</name>
<evidence type="ECO:0000313" key="2">
    <source>
        <dbReference type="EMBL" id="QHT70496.1"/>
    </source>
</evidence>
<gene>
    <name evidence="2" type="ORF">GXP67_29520</name>
</gene>
<evidence type="ECO:0000313" key="3">
    <source>
        <dbReference type="Proteomes" id="UP000480178"/>
    </source>
</evidence>
<evidence type="ECO:0000256" key="1">
    <source>
        <dbReference type="SAM" id="Phobius"/>
    </source>
</evidence>
<dbReference type="AlphaFoldDB" id="A0A6C0GR04"/>
<accession>A0A6C0GR04</accession>
<dbReference type="EMBL" id="CP048222">
    <property type="protein sequence ID" value="QHT70496.1"/>
    <property type="molecule type" value="Genomic_DNA"/>
</dbReference>
<organism evidence="2 3">
    <name type="scientific">Rhodocytophaga rosea</name>
    <dbReference type="NCBI Taxonomy" id="2704465"/>
    <lineage>
        <taxon>Bacteria</taxon>
        <taxon>Pseudomonadati</taxon>
        <taxon>Bacteroidota</taxon>
        <taxon>Cytophagia</taxon>
        <taxon>Cytophagales</taxon>
        <taxon>Rhodocytophagaceae</taxon>
        <taxon>Rhodocytophaga</taxon>
    </lineage>
</organism>
<keyword evidence="1" id="KW-0472">Membrane</keyword>
<feature type="transmembrane region" description="Helical" evidence="1">
    <location>
        <begin position="85"/>
        <end position="113"/>
    </location>
</feature>
<proteinExistence type="predicted"/>
<keyword evidence="1" id="KW-1133">Transmembrane helix</keyword>
<reference evidence="2 3" key="1">
    <citation type="submission" date="2020-01" db="EMBL/GenBank/DDBJ databases">
        <authorList>
            <person name="Kim M.K."/>
        </authorList>
    </citation>
    <scope>NUCLEOTIDE SEQUENCE [LARGE SCALE GENOMIC DNA]</scope>
    <source>
        <strain evidence="2 3">172606-1</strain>
    </source>
</reference>
<feature type="transmembrane region" description="Helical" evidence="1">
    <location>
        <begin position="45"/>
        <end position="64"/>
    </location>
</feature>
<feature type="transmembrane region" description="Helical" evidence="1">
    <location>
        <begin position="125"/>
        <end position="145"/>
    </location>
</feature>
<dbReference type="KEGG" id="rhoz:GXP67_29520"/>
<dbReference type="RefSeq" id="WP_162446473.1">
    <property type="nucleotide sequence ID" value="NZ_CP048222.1"/>
</dbReference>
<keyword evidence="1" id="KW-0812">Transmembrane</keyword>
<keyword evidence="3" id="KW-1185">Reference proteome</keyword>
<sequence length="158" mass="17353">MRNFIAICIITFACLVGSFLGITVYELVNHLLISGKWSFQVLSTDLYLTKVVAILSATLIGAIGQELIIPIQHKFTFWRYIRQKGMVGFTILAGSSLAIGGSLAIAISVFMTQKISLAEFFVNDYASRCLSILPAAFIFGACYGLGRFKSYEQKFGNA</sequence>